<sequence length="172" mass="18945">MTTHQEQLQQLTNFENHYQYDAQYLKDMLTLAPSSYEKFAGFQPMAHHRDLLPLDAFWIAKIAGMQTEDCGGCLELNVKMAKEQGVASDLLKAALKGGQDLPADLNLVYRYARQVAAQGSVDEAILSDMENIYSQGQRLEFGLAIAAAKVFPTIKRAVGMKEACALISVDAA</sequence>
<organism evidence="1 2">
    <name type="scientific">Litoribrevibacter euphylliae</name>
    <dbReference type="NCBI Taxonomy" id="1834034"/>
    <lineage>
        <taxon>Bacteria</taxon>
        <taxon>Pseudomonadati</taxon>
        <taxon>Pseudomonadota</taxon>
        <taxon>Gammaproteobacteria</taxon>
        <taxon>Oceanospirillales</taxon>
        <taxon>Oceanospirillaceae</taxon>
        <taxon>Litoribrevibacter</taxon>
    </lineage>
</organism>
<protein>
    <recommendedName>
        <fullName evidence="3">Carboxymuconolactone decarboxylase family protein</fullName>
    </recommendedName>
</protein>
<dbReference type="Gene3D" id="1.20.1290.10">
    <property type="entry name" value="AhpD-like"/>
    <property type="match status" value="1"/>
</dbReference>
<dbReference type="InterPro" id="IPR029032">
    <property type="entry name" value="AhpD-like"/>
</dbReference>
<keyword evidence="2" id="KW-1185">Reference proteome</keyword>
<comment type="caution">
    <text evidence="1">The sequence shown here is derived from an EMBL/GenBank/DDBJ whole genome shotgun (WGS) entry which is preliminary data.</text>
</comment>
<evidence type="ECO:0008006" key="3">
    <source>
        <dbReference type="Google" id="ProtNLM"/>
    </source>
</evidence>
<dbReference type="Proteomes" id="UP001595476">
    <property type="component" value="Unassembled WGS sequence"/>
</dbReference>
<name>A0ABV7HNF8_9GAMM</name>
<dbReference type="RefSeq" id="WP_386722946.1">
    <property type="nucleotide sequence ID" value="NZ_JBHRSZ010000007.1"/>
</dbReference>
<accession>A0ABV7HNF8</accession>
<gene>
    <name evidence="1" type="ORF">ACFOEK_18440</name>
</gene>
<dbReference type="SUPFAM" id="SSF69118">
    <property type="entry name" value="AhpD-like"/>
    <property type="match status" value="1"/>
</dbReference>
<evidence type="ECO:0000313" key="1">
    <source>
        <dbReference type="EMBL" id="MFC3153026.1"/>
    </source>
</evidence>
<evidence type="ECO:0000313" key="2">
    <source>
        <dbReference type="Proteomes" id="UP001595476"/>
    </source>
</evidence>
<proteinExistence type="predicted"/>
<reference evidence="2" key="1">
    <citation type="journal article" date="2019" name="Int. J. Syst. Evol. Microbiol.">
        <title>The Global Catalogue of Microorganisms (GCM) 10K type strain sequencing project: providing services to taxonomists for standard genome sequencing and annotation.</title>
        <authorList>
            <consortium name="The Broad Institute Genomics Platform"/>
            <consortium name="The Broad Institute Genome Sequencing Center for Infectious Disease"/>
            <person name="Wu L."/>
            <person name="Ma J."/>
        </authorList>
    </citation>
    <scope>NUCLEOTIDE SEQUENCE [LARGE SCALE GENOMIC DNA]</scope>
    <source>
        <strain evidence="2">KCTC 52438</strain>
    </source>
</reference>
<dbReference type="EMBL" id="JBHRSZ010000007">
    <property type="protein sequence ID" value="MFC3153026.1"/>
    <property type="molecule type" value="Genomic_DNA"/>
</dbReference>